<sequence>MILSIEKVLLTLIGLATIIAILPAINQGMAQVAGERDQNCLNVAARAVDLAITNSIGGGVASSYVFLPVKVVYRCEGGTVYLEAGNSSVSLSYPFQLSCEGEAYLYGRFVASWRRSADGFAVAELRWSDGGRH</sequence>
<dbReference type="RefSeq" id="WP_012309960.1">
    <property type="nucleotide sequence ID" value="NC_010482.1"/>
</dbReference>
<dbReference type="HOGENOM" id="CLU_1901916_0_0_2"/>
<reference evidence="1 2" key="1">
    <citation type="journal article" date="2008" name="Proc. Natl. Acad. Sci. U.S.A.">
        <title>A korarchaeal genome reveals new insights into the evolution of the Archaea.</title>
        <authorList>
            <person name="Elkins J.G."/>
            <person name="Podar M."/>
            <person name="Graham D.E."/>
            <person name="Makarova K.S."/>
            <person name="Wolf Y."/>
            <person name="Randau L."/>
            <person name="Hedlund B.P."/>
            <person name="Brochier-Armanet C."/>
            <person name="Kunin V."/>
            <person name="Anderson I."/>
            <person name="Lapidus A."/>
            <person name="Goltsman E."/>
            <person name="Barry K."/>
            <person name="Koonin E.V."/>
            <person name="Hugenholtz P."/>
            <person name="Kyrpides N."/>
            <person name="Wanner G."/>
            <person name="Richardson P."/>
            <person name="Keller M."/>
            <person name="Stetter K.O."/>
        </authorList>
    </citation>
    <scope>NUCLEOTIDE SEQUENCE [LARGE SCALE GENOMIC DNA]</scope>
    <source>
        <strain evidence="2">OPF8</strain>
    </source>
</reference>
<dbReference type="AlphaFoldDB" id="B1L6I4"/>
<dbReference type="GeneID" id="6094594"/>
<dbReference type="Proteomes" id="UP000001686">
    <property type="component" value="Chromosome"/>
</dbReference>
<dbReference type="EMBL" id="CP000968">
    <property type="protein sequence ID" value="ACB08063.1"/>
    <property type="molecule type" value="Genomic_DNA"/>
</dbReference>
<dbReference type="EnsemblBacteria" id="ACB08063">
    <property type="protein sequence ID" value="ACB08063"/>
    <property type="gene ID" value="Kcr_1317"/>
</dbReference>
<accession>B1L6I4</accession>
<organism evidence="1 2">
    <name type="scientific">Korarchaeum cryptofilum (strain OPF8)</name>
    <dbReference type="NCBI Taxonomy" id="374847"/>
    <lineage>
        <taxon>Archaea</taxon>
        <taxon>Thermoproteota</taxon>
        <taxon>Candidatus Korarchaeia</taxon>
        <taxon>Candidatus Korarchaeales</taxon>
        <taxon>Candidatus Korarchaeaceae</taxon>
        <taxon>Candidatus Korarchaeum</taxon>
    </lineage>
</organism>
<dbReference type="KEGG" id="kcr:Kcr_1317"/>
<evidence type="ECO:0000313" key="2">
    <source>
        <dbReference type="Proteomes" id="UP000001686"/>
    </source>
</evidence>
<protein>
    <submittedName>
        <fullName evidence="1">Uncharacterized protein</fullName>
    </submittedName>
</protein>
<gene>
    <name evidence="1" type="ordered locus">Kcr_1317</name>
</gene>
<dbReference type="InParanoid" id="B1L6I4"/>
<keyword evidence="2" id="KW-1185">Reference proteome</keyword>
<dbReference type="STRING" id="374847.Kcr_1317"/>
<name>B1L6I4_KORCO</name>
<proteinExistence type="predicted"/>
<evidence type="ECO:0000313" key="1">
    <source>
        <dbReference type="EMBL" id="ACB08063.1"/>
    </source>
</evidence>